<reference evidence="1 2" key="1">
    <citation type="submission" date="2024-01" db="EMBL/GenBank/DDBJ databases">
        <title>A draft genome for the cacao thread blight pathogen Marasmiellus scandens.</title>
        <authorList>
            <person name="Baruah I.K."/>
            <person name="Leung J."/>
            <person name="Bukari Y."/>
            <person name="Amoako-Attah I."/>
            <person name="Meinhardt L.W."/>
            <person name="Bailey B.A."/>
            <person name="Cohen S.P."/>
        </authorList>
    </citation>
    <scope>NUCLEOTIDE SEQUENCE [LARGE SCALE GENOMIC DNA]</scope>
    <source>
        <strain evidence="1 2">GH-19</strain>
    </source>
</reference>
<proteinExistence type="predicted"/>
<name>A0ABR1KBJ6_9AGAR</name>
<gene>
    <name evidence="1" type="ORF">VKT23_000953</name>
</gene>
<protein>
    <submittedName>
        <fullName evidence="1">Uncharacterized protein</fullName>
    </submittedName>
</protein>
<evidence type="ECO:0000313" key="2">
    <source>
        <dbReference type="Proteomes" id="UP001498398"/>
    </source>
</evidence>
<comment type="caution">
    <text evidence="1">The sequence shown here is derived from an EMBL/GenBank/DDBJ whole genome shotgun (WGS) entry which is preliminary data.</text>
</comment>
<accession>A0ABR1KBJ6</accession>
<dbReference type="Proteomes" id="UP001498398">
    <property type="component" value="Unassembled WGS sequence"/>
</dbReference>
<organism evidence="1 2">
    <name type="scientific">Marasmiellus scandens</name>
    <dbReference type="NCBI Taxonomy" id="2682957"/>
    <lineage>
        <taxon>Eukaryota</taxon>
        <taxon>Fungi</taxon>
        <taxon>Dikarya</taxon>
        <taxon>Basidiomycota</taxon>
        <taxon>Agaricomycotina</taxon>
        <taxon>Agaricomycetes</taxon>
        <taxon>Agaricomycetidae</taxon>
        <taxon>Agaricales</taxon>
        <taxon>Marasmiineae</taxon>
        <taxon>Omphalotaceae</taxon>
        <taxon>Marasmiellus</taxon>
    </lineage>
</organism>
<keyword evidence="2" id="KW-1185">Reference proteome</keyword>
<sequence>MQPELVQQQNVELLQQEFEMLRLQTHEQQLEGQVEDASIPDLADEFRVMGIDEEGDDEEMCQYLTGITEKTDFSPYSSKTSFLLDILDNLPRLQLSTNHLKMIIWVMCNCNPNEVPTYKSFRQEQTNLQQASGVPSIMYKSQCGDIFYLNDVVDLMKKNFENPETAKHIMLYPEDVDNKSQSEFMQFSHLQEHPEQLIPSYHQGSKMYYVDELAVLIDG</sequence>
<dbReference type="EMBL" id="JBANRG010000001">
    <property type="protein sequence ID" value="KAK7472846.1"/>
    <property type="molecule type" value="Genomic_DNA"/>
</dbReference>
<evidence type="ECO:0000313" key="1">
    <source>
        <dbReference type="EMBL" id="KAK7472846.1"/>
    </source>
</evidence>